<comment type="caution">
    <text evidence="2">The sequence shown here is derived from an EMBL/GenBank/DDBJ whole genome shotgun (WGS) entry which is preliminary data.</text>
</comment>
<dbReference type="STRING" id="1635173.WH52_13860"/>
<organism evidence="2 3">
    <name type="scientific">Tenacibaculum holothuriorum</name>
    <dbReference type="NCBI Taxonomy" id="1635173"/>
    <lineage>
        <taxon>Bacteria</taxon>
        <taxon>Pseudomonadati</taxon>
        <taxon>Bacteroidota</taxon>
        <taxon>Flavobacteriia</taxon>
        <taxon>Flavobacteriales</taxon>
        <taxon>Flavobacteriaceae</taxon>
        <taxon>Tenacibaculum</taxon>
    </lineage>
</organism>
<protein>
    <recommendedName>
        <fullName evidence="4">Membrane receptor RagA</fullName>
    </recommendedName>
</protein>
<keyword evidence="1" id="KW-0732">Signal</keyword>
<dbReference type="Pfam" id="PF18939">
    <property type="entry name" value="DUF5686"/>
    <property type="match status" value="1"/>
</dbReference>
<name>A0A1Y2P9X4_9FLAO</name>
<dbReference type="Gene3D" id="2.60.40.1120">
    <property type="entry name" value="Carboxypeptidase-like, regulatory domain"/>
    <property type="match status" value="1"/>
</dbReference>
<dbReference type="RefSeq" id="WP_086031572.1">
    <property type="nucleotide sequence ID" value="NZ_LAPZ01000016.1"/>
</dbReference>
<evidence type="ECO:0000256" key="1">
    <source>
        <dbReference type="SAM" id="SignalP"/>
    </source>
</evidence>
<evidence type="ECO:0000313" key="3">
    <source>
        <dbReference type="Proteomes" id="UP000194221"/>
    </source>
</evidence>
<evidence type="ECO:0000313" key="2">
    <source>
        <dbReference type="EMBL" id="OSY86980.1"/>
    </source>
</evidence>
<dbReference type="EMBL" id="LAPZ01000016">
    <property type="protein sequence ID" value="OSY86980.1"/>
    <property type="molecule type" value="Genomic_DNA"/>
</dbReference>
<feature type="signal peptide" evidence="1">
    <location>
        <begin position="1"/>
        <end position="18"/>
    </location>
</feature>
<proteinExistence type="predicted"/>
<sequence length="835" mass="95906">MKIKIALLLLVCSVVVNAQIKVKGKVLDEQHQPLPFVNVIMQGTANGTVTNDDGSFVLSSSKTKGKIEISFLGFQTQVIKVDSNSPFLTITLREEANQLEEVVIVSRPKKRLKKKENPAYKILKEIWKRKKKNGLKLVNAYQFKKHVSTEIGLNNIDTTFLKKMYKKDFDKAIGEVKSDENHGENFYIPLYLNETVFKVYGNNKLDKVREDIEAEKSKGVFEQGFIFNRMSNAFQDINIYQNNIPLLQKSFVSPISTTGFETYDYVLHDSTTVNNRKLYNIYFFPRRNGDLAFEGNFWVADKIFSLTKIKMKVHKDINLNFVRGLAFEKEFSIKSDSVYLPKKNVYEGDFTFLDKNEASKGLTIRKAFTYTKYDFDHPYAEDFYSKKVEKYSPFQFAKSAKYWKDNSPTEQNQLTYKLIDEVKTKKKIRRLTGLINTLASGYVTVSPTLQFGPFWTFFAQNEIEGLRFKAGFRTFRTTHDRLRFIGHLAYGTKDQKFKYGLEARYLLSYKPRIAASVAHINDIEQLGSSLFNTTQLLGNSFGTSALFSRGDNFFLSKINKTAVSFDLRVKKNLHVGIAATHNKIRSAAPDKFSVDYSLDGINNISQVRDVTTDLFMTYTPGRFVYGLGVEQRFGRNLFPTFVLNYRRGHKFLGSDFEYDKIQFMYSHPMRLGKLGILDATLEAGKTFGAVPITLLSPLPANQTFSLVKNTFALMNYYDFVTDTYLAGHFEHHFNGLIMNKIPLINRLKLRSLLTFRTAYGTISQENININRSTIQYNAPNNRLYYEYGVGIENIGYGNLRFLRIDAIWRSDYTRVNTAIPASPKFAIRIAIRPGL</sequence>
<evidence type="ECO:0008006" key="4">
    <source>
        <dbReference type="Google" id="ProtNLM"/>
    </source>
</evidence>
<keyword evidence="3" id="KW-1185">Reference proteome</keyword>
<dbReference type="OrthoDB" id="983143at2"/>
<gene>
    <name evidence="2" type="ORF">WH52_13860</name>
</gene>
<dbReference type="InterPro" id="IPR008969">
    <property type="entry name" value="CarboxyPept-like_regulatory"/>
</dbReference>
<dbReference type="AlphaFoldDB" id="A0A1Y2P9X4"/>
<dbReference type="InterPro" id="IPR043741">
    <property type="entry name" value="DUF5686"/>
</dbReference>
<dbReference type="SUPFAM" id="SSF49464">
    <property type="entry name" value="Carboxypeptidase regulatory domain-like"/>
    <property type="match status" value="1"/>
</dbReference>
<reference evidence="2 3" key="1">
    <citation type="submission" date="2015-03" db="EMBL/GenBank/DDBJ databases">
        <title>Genome sequence of Tenacibaculum sp. S2-2, isolated from intestinal microbiota of sea cucumber, Apostichopus japonicas.</title>
        <authorList>
            <person name="Shao Z."/>
            <person name="Wang L."/>
            <person name="Li X."/>
        </authorList>
    </citation>
    <scope>NUCLEOTIDE SEQUENCE [LARGE SCALE GENOMIC DNA]</scope>
    <source>
        <strain evidence="2 3">S2-2</strain>
    </source>
</reference>
<dbReference type="Proteomes" id="UP000194221">
    <property type="component" value="Unassembled WGS sequence"/>
</dbReference>
<feature type="chain" id="PRO_5012553660" description="Membrane receptor RagA" evidence="1">
    <location>
        <begin position="19"/>
        <end position="835"/>
    </location>
</feature>
<accession>A0A1Y2P9X4</accession>
<dbReference type="Pfam" id="PF13715">
    <property type="entry name" value="CarbopepD_reg_2"/>
    <property type="match status" value="1"/>
</dbReference>
<dbReference type="InParanoid" id="A0A1Y2P9X4"/>